<evidence type="ECO:0000313" key="1">
    <source>
        <dbReference type="EMBL" id="MBW83114.1"/>
    </source>
</evidence>
<accession>A0A2P2IPG4</accession>
<proteinExistence type="predicted"/>
<dbReference type="EMBL" id="GGEC01002631">
    <property type="protein sequence ID" value="MBW83114.1"/>
    <property type="molecule type" value="Transcribed_RNA"/>
</dbReference>
<reference evidence="1" key="1">
    <citation type="submission" date="2018-02" db="EMBL/GenBank/DDBJ databases">
        <title>Rhizophora mucronata_Transcriptome.</title>
        <authorList>
            <person name="Meera S.P."/>
            <person name="Sreeshan A."/>
            <person name="Augustine A."/>
        </authorList>
    </citation>
    <scope>NUCLEOTIDE SEQUENCE</scope>
    <source>
        <tissue evidence="1">Leaf</tissue>
    </source>
</reference>
<protein>
    <submittedName>
        <fullName evidence="1">Methylenetetrahydrofolate reductase 2</fullName>
    </submittedName>
</protein>
<sequence length="51" mass="5553">MMTRLIIQKAIFQGQLVGISIHMAGGVTLVIHPMVLRVTISHEFNSAASFS</sequence>
<organism evidence="1">
    <name type="scientific">Rhizophora mucronata</name>
    <name type="common">Asiatic mangrove</name>
    <dbReference type="NCBI Taxonomy" id="61149"/>
    <lineage>
        <taxon>Eukaryota</taxon>
        <taxon>Viridiplantae</taxon>
        <taxon>Streptophyta</taxon>
        <taxon>Embryophyta</taxon>
        <taxon>Tracheophyta</taxon>
        <taxon>Spermatophyta</taxon>
        <taxon>Magnoliopsida</taxon>
        <taxon>eudicotyledons</taxon>
        <taxon>Gunneridae</taxon>
        <taxon>Pentapetalae</taxon>
        <taxon>rosids</taxon>
        <taxon>fabids</taxon>
        <taxon>Malpighiales</taxon>
        <taxon>Rhizophoraceae</taxon>
        <taxon>Rhizophora</taxon>
    </lineage>
</organism>
<name>A0A2P2IPG4_RHIMU</name>
<dbReference type="AlphaFoldDB" id="A0A2P2IPG4"/>